<feature type="region of interest" description="Disordered" evidence="7">
    <location>
        <begin position="714"/>
        <end position="735"/>
    </location>
</feature>
<evidence type="ECO:0000256" key="5">
    <source>
        <dbReference type="ARBA" id="ARBA00023136"/>
    </source>
</evidence>
<comment type="similarity">
    <text evidence="3">Belongs to the transpeptidase family.</text>
</comment>
<evidence type="ECO:0000256" key="6">
    <source>
        <dbReference type="ARBA" id="ARBA00034000"/>
    </source>
</evidence>
<dbReference type="EC" id="3.4.16.4" evidence="4"/>
<evidence type="ECO:0000256" key="4">
    <source>
        <dbReference type="ARBA" id="ARBA00012448"/>
    </source>
</evidence>
<evidence type="ECO:0000259" key="8">
    <source>
        <dbReference type="PROSITE" id="PS51178"/>
    </source>
</evidence>
<keyword evidence="5" id="KW-0472">Membrane</keyword>
<dbReference type="CDD" id="cd06575">
    <property type="entry name" value="PASTA_Pbp2x-like_2"/>
    <property type="match status" value="1"/>
</dbReference>
<feature type="compositionally biased region" description="Basic and acidic residues" evidence="7">
    <location>
        <begin position="717"/>
        <end position="735"/>
    </location>
</feature>
<evidence type="ECO:0000256" key="1">
    <source>
        <dbReference type="ARBA" id="ARBA00004370"/>
    </source>
</evidence>
<comment type="pathway">
    <text evidence="2">Cell wall biogenesis; peptidoglycan biosynthesis.</text>
</comment>
<dbReference type="Pfam" id="PF03793">
    <property type="entry name" value="PASTA"/>
    <property type="match status" value="2"/>
</dbReference>
<proteinExistence type="inferred from homology"/>
<evidence type="ECO:0000313" key="9">
    <source>
        <dbReference type="EMBL" id="MFC0271190.1"/>
    </source>
</evidence>
<dbReference type="Pfam" id="PF00905">
    <property type="entry name" value="Transpeptidase"/>
    <property type="match status" value="1"/>
</dbReference>
<keyword evidence="10" id="KW-1185">Reference proteome</keyword>
<protein>
    <recommendedName>
        <fullName evidence="4">serine-type D-Ala-D-Ala carboxypeptidase</fullName>
        <ecNumber evidence="4">3.4.16.4</ecNumber>
    </recommendedName>
</protein>
<dbReference type="Gene3D" id="3.40.710.10">
    <property type="entry name" value="DD-peptidase/beta-lactamase superfamily"/>
    <property type="match status" value="1"/>
</dbReference>
<feature type="domain" description="PASTA" evidence="8">
    <location>
        <begin position="657"/>
        <end position="716"/>
    </location>
</feature>
<evidence type="ECO:0000256" key="7">
    <source>
        <dbReference type="SAM" id="MobiDB-lite"/>
    </source>
</evidence>
<evidence type="ECO:0000256" key="2">
    <source>
        <dbReference type="ARBA" id="ARBA00004752"/>
    </source>
</evidence>
<reference evidence="9 10" key="1">
    <citation type="submission" date="2024-09" db="EMBL/GenBank/DDBJ databases">
        <authorList>
            <person name="Sun Q."/>
            <person name="Mori K."/>
        </authorList>
    </citation>
    <scope>NUCLEOTIDE SEQUENCE [LARGE SCALE GENOMIC DNA]</scope>
    <source>
        <strain evidence="9 10">CCM 7228</strain>
    </source>
</reference>
<dbReference type="InterPro" id="IPR012338">
    <property type="entry name" value="Beta-lactam/transpept-like"/>
</dbReference>
<dbReference type="InterPro" id="IPR005311">
    <property type="entry name" value="PBP_dimer"/>
</dbReference>
<comment type="subcellular location">
    <subcellularLocation>
        <location evidence="1">Membrane</location>
    </subcellularLocation>
</comment>
<evidence type="ECO:0000313" key="10">
    <source>
        <dbReference type="Proteomes" id="UP001589854"/>
    </source>
</evidence>
<dbReference type="SMART" id="SM00740">
    <property type="entry name" value="PASTA"/>
    <property type="match status" value="2"/>
</dbReference>
<evidence type="ECO:0000256" key="3">
    <source>
        <dbReference type="ARBA" id="ARBA00007171"/>
    </source>
</evidence>
<dbReference type="InterPro" id="IPR001460">
    <property type="entry name" value="PCN-bd_Tpept"/>
</dbReference>
<accession>A0ABV6GBZ8</accession>
<dbReference type="SUPFAM" id="SSF56519">
    <property type="entry name" value="Penicillin binding protein dimerisation domain"/>
    <property type="match status" value="1"/>
</dbReference>
<dbReference type="PANTHER" id="PTHR30627">
    <property type="entry name" value="PEPTIDOGLYCAN D,D-TRANSPEPTIDASE"/>
    <property type="match status" value="1"/>
</dbReference>
<name>A0ABV6GBZ8_9BACI</name>
<dbReference type="PROSITE" id="PS51178">
    <property type="entry name" value="PASTA"/>
    <property type="match status" value="1"/>
</dbReference>
<comment type="caution">
    <text evidence="9">The sequence shown here is derived from an EMBL/GenBank/DDBJ whole genome shotgun (WGS) entry which is preliminary data.</text>
</comment>
<organism evidence="9 10">
    <name type="scientific">Metabacillus herbersteinensis</name>
    <dbReference type="NCBI Taxonomy" id="283816"/>
    <lineage>
        <taxon>Bacteria</taxon>
        <taxon>Bacillati</taxon>
        <taxon>Bacillota</taxon>
        <taxon>Bacilli</taxon>
        <taxon>Bacillales</taxon>
        <taxon>Bacillaceae</taxon>
        <taxon>Metabacillus</taxon>
    </lineage>
</organism>
<dbReference type="SUPFAM" id="SSF56601">
    <property type="entry name" value="beta-lactamase/transpeptidase-like"/>
    <property type="match status" value="1"/>
</dbReference>
<dbReference type="InterPro" id="IPR050515">
    <property type="entry name" value="Beta-lactam/transpept"/>
</dbReference>
<sequence>MSNLTKKNTNMNRGAALLSLIFALLFFILIARFFYIQATGTVHGEALAAKAEQQYENQRTIEANRGSILDRRGEVIAEDTSSYTVRAVLDDTLTTDADNPQHVVDPQETAQKLAPLLEMEVSEVEKILTKEAKQVEFGSAGRDISHSIKQKIADLKLPGIGFMRDTKRFYPNGVFASHLIGYAQKQDEDGVTKGMMGIEKSLEKYLVEEDGFLKYEQDRYRWKLPNGNEEITPPKNGSDVYLTIDQKIQTFLEDAMNQVVKEYEPEKIIGIVADPKTGKILAMGQRPGFDPNTRDIGYYYNDAVAYPFEPGSTMKIFTLAAAIEEGVYNGNDTFLSGSFTVGPRIIRDHNKTGWGPITYNEGVQRSSNVAFSIIAKEKLGTDRLYQYFNKFGFQEKTGIDLPNEAGSTINFKTEGDKISTAFGQSIAITPIQQIQAATAIANGGKMMKPYVIDKIVDTDDNEVVKQQKPEVIGQPISENTSKEVLNILETVVSSEKGTGKPYRIEGYEVAGKSGTAQIANPKGGYLTGADNHVFSFLGMAPKENPELLVYVAVQKPKLKGKAGSTPVSMVFNTVMKNSLQYLHIQPSEEIEKKTKQTETKQGEELASYVGNKVGDVTKQLESLNLKVTILGNGQEVISQFPDKGTSIIANERVLVQTSDSIKIPDLIGWSKRDVMKLSALLDLEVKYSGHGYVVKQSITKDTQLKKGDVLNITMQTTERDENSQKQEDKAESETE</sequence>
<dbReference type="Pfam" id="PF03717">
    <property type="entry name" value="PBP_dimer"/>
    <property type="match status" value="1"/>
</dbReference>
<dbReference type="SUPFAM" id="SSF54184">
    <property type="entry name" value="Penicillin-binding protein 2x (pbp-2x), c-terminal domain"/>
    <property type="match status" value="2"/>
</dbReference>
<dbReference type="InterPro" id="IPR005543">
    <property type="entry name" value="PASTA_dom"/>
</dbReference>
<dbReference type="EMBL" id="JBHLVO010000004">
    <property type="protein sequence ID" value="MFC0271190.1"/>
    <property type="molecule type" value="Genomic_DNA"/>
</dbReference>
<dbReference type="PANTHER" id="PTHR30627:SF26">
    <property type="entry name" value="PENICILLIN-BINDING PROTEIN 2B"/>
    <property type="match status" value="1"/>
</dbReference>
<dbReference type="RefSeq" id="WP_378931982.1">
    <property type="nucleotide sequence ID" value="NZ_JBHLVO010000004.1"/>
</dbReference>
<dbReference type="CDD" id="cd06576">
    <property type="entry name" value="PASTA_Pbp2x-like_1"/>
    <property type="match status" value="1"/>
</dbReference>
<dbReference type="Gene3D" id="3.90.1310.10">
    <property type="entry name" value="Penicillin-binding protein 2a (Domain 2)"/>
    <property type="match status" value="1"/>
</dbReference>
<dbReference type="Gene3D" id="3.30.70.2110">
    <property type="match status" value="1"/>
</dbReference>
<gene>
    <name evidence="9" type="ORF">ACFFIX_06965</name>
</gene>
<comment type="catalytic activity">
    <reaction evidence="6">
        <text>Preferential cleavage: (Ac)2-L-Lys-D-Ala-|-D-Ala. Also transpeptidation of peptidyl-alanyl moieties that are N-acyl substituents of D-alanine.</text>
        <dbReference type="EC" id="3.4.16.4"/>
    </reaction>
</comment>
<dbReference type="InterPro" id="IPR036138">
    <property type="entry name" value="PBP_dimer_sf"/>
</dbReference>
<dbReference type="Proteomes" id="UP001589854">
    <property type="component" value="Unassembled WGS sequence"/>
</dbReference>